<dbReference type="KEGG" id="uvi:66062820"/>
<reference evidence="2" key="1">
    <citation type="submission" date="2020-03" db="EMBL/GenBank/DDBJ databases">
        <title>A mixture of massive structural variations and highly conserved coding sequences in Ustilaginoidea virens genome.</title>
        <authorList>
            <person name="Zhang K."/>
            <person name="Zhao Z."/>
            <person name="Zhang Z."/>
            <person name="Li Y."/>
            <person name="Hsiang T."/>
            <person name="Sun W."/>
        </authorList>
    </citation>
    <scope>NUCLEOTIDE SEQUENCE</scope>
    <source>
        <strain evidence="2">UV-8b</strain>
    </source>
</reference>
<name>A0A8E5HLS9_USTVR</name>
<feature type="domain" description="DUF7053" evidence="1">
    <location>
        <begin position="7"/>
        <end position="170"/>
    </location>
</feature>
<evidence type="ECO:0000313" key="2">
    <source>
        <dbReference type="EMBL" id="QUC17801.1"/>
    </source>
</evidence>
<keyword evidence="3" id="KW-1185">Reference proteome</keyword>
<evidence type="ECO:0000259" key="1">
    <source>
        <dbReference type="Pfam" id="PF23155"/>
    </source>
</evidence>
<dbReference type="RefSeq" id="XP_042995474.1">
    <property type="nucleotide sequence ID" value="XM_043139540.1"/>
</dbReference>
<organism evidence="2 3">
    <name type="scientific">Ustilaginoidea virens</name>
    <name type="common">Rice false smut fungus</name>
    <name type="synonym">Villosiclava virens</name>
    <dbReference type="NCBI Taxonomy" id="1159556"/>
    <lineage>
        <taxon>Eukaryota</taxon>
        <taxon>Fungi</taxon>
        <taxon>Dikarya</taxon>
        <taxon>Ascomycota</taxon>
        <taxon>Pezizomycotina</taxon>
        <taxon>Sordariomycetes</taxon>
        <taxon>Hypocreomycetidae</taxon>
        <taxon>Hypocreales</taxon>
        <taxon>Clavicipitaceae</taxon>
        <taxon>Ustilaginoidea</taxon>
    </lineage>
</organism>
<dbReference type="Pfam" id="PF23155">
    <property type="entry name" value="DUF7053"/>
    <property type="match status" value="1"/>
</dbReference>
<proteinExistence type="predicted"/>
<dbReference type="PANTHER" id="PTHR38117:SF1">
    <property type="entry name" value="DUF3074 DOMAIN-CONTAINING PROTEIN"/>
    <property type="match status" value="1"/>
</dbReference>
<dbReference type="GeneID" id="66062820"/>
<dbReference type="PANTHER" id="PTHR38117">
    <property type="entry name" value="NACHT AND WD40 DOMAIN PROTEIN"/>
    <property type="match status" value="1"/>
</dbReference>
<evidence type="ECO:0000313" key="3">
    <source>
        <dbReference type="Proteomes" id="UP000027002"/>
    </source>
</evidence>
<dbReference type="EMBL" id="CP072754">
    <property type="protein sequence ID" value="QUC17801.1"/>
    <property type="molecule type" value="Genomic_DNA"/>
</dbReference>
<dbReference type="Proteomes" id="UP000027002">
    <property type="component" value="Chromosome 2"/>
</dbReference>
<dbReference type="InterPro" id="IPR055481">
    <property type="entry name" value="DUF7053"/>
</dbReference>
<gene>
    <name evidence="2" type="ORF">UV8b_02042</name>
</gene>
<dbReference type="OrthoDB" id="4794810at2759"/>
<sequence length="173" mass="19417">MSSLFNTTATLRHVTALPENLNPAKGIQLLHDHSLVIQSNPLMTKYEAISRPTEHQPKLPEGRGLDGAGSPKHYRVTDKVHTLPAGLWDSDVVSTYEFFNLENGVFVRIRSPLDTTMETVWSVQERAEADGHELVEEVVVKCSRLILGAVKSLCESGWRSMHEKMVQMMQHEA</sequence>
<accession>A0A8E5HLS9</accession>
<dbReference type="AlphaFoldDB" id="A0A8E5HLS9"/>
<protein>
    <recommendedName>
        <fullName evidence="1">DUF7053 domain-containing protein</fullName>
    </recommendedName>
</protein>